<proteinExistence type="predicted"/>
<name>A0A481YU38_9VIRU</name>
<dbReference type="EMBL" id="MK500334">
    <property type="protein sequence ID" value="QBK86401.1"/>
    <property type="molecule type" value="Genomic_DNA"/>
</dbReference>
<protein>
    <submittedName>
        <fullName evidence="1">Uncharacterized protein</fullName>
    </submittedName>
</protein>
<accession>A0A481YU38</accession>
<gene>
    <name evidence="1" type="ORF">LCMAC102_01960</name>
</gene>
<sequence length="154" mass="17455">MTETTLKSFVIDGSERSVQDIVSKLKFMSKIKEGEIVDVQSLTLMEKGWGTSAYRTLVARGESRKATLEFFRIVIGEAFDLASRYLKRDGQFFHDIGSMIVVALQEAKSGLANHSKTYKDDRMHMSKIETLVQTLDTRSIDLTRQIEDLCHNSS</sequence>
<organism evidence="1">
    <name type="scientific">Marseillevirus LCMAC102</name>
    <dbReference type="NCBI Taxonomy" id="2506603"/>
    <lineage>
        <taxon>Viruses</taxon>
        <taxon>Varidnaviria</taxon>
        <taxon>Bamfordvirae</taxon>
        <taxon>Nucleocytoviricota</taxon>
        <taxon>Megaviricetes</taxon>
        <taxon>Pimascovirales</taxon>
        <taxon>Pimascovirales incertae sedis</taxon>
        <taxon>Marseilleviridae</taxon>
    </lineage>
</organism>
<reference evidence="1" key="1">
    <citation type="journal article" date="2019" name="MBio">
        <title>Virus Genomes from Deep Sea Sediments Expand the Ocean Megavirome and Support Independent Origins of Viral Gigantism.</title>
        <authorList>
            <person name="Backstrom D."/>
            <person name="Yutin N."/>
            <person name="Jorgensen S.L."/>
            <person name="Dharamshi J."/>
            <person name="Homa F."/>
            <person name="Zaremba-Niedwiedzka K."/>
            <person name="Spang A."/>
            <person name="Wolf Y.I."/>
            <person name="Koonin E.V."/>
            <person name="Ettema T.J."/>
        </authorList>
    </citation>
    <scope>NUCLEOTIDE SEQUENCE</scope>
</reference>
<evidence type="ECO:0000313" key="1">
    <source>
        <dbReference type="EMBL" id="QBK86401.1"/>
    </source>
</evidence>